<feature type="transmembrane region" description="Helical" evidence="1">
    <location>
        <begin position="28"/>
        <end position="48"/>
    </location>
</feature>
<dbReference type="EMBL" id="BTRJ01000034">
    <property type="protein sequence ID" value="GMR28775.1"/>
    <property type="molecule type" value="Genomic_DNA"/>
</dbReference>
<evidence type="ECO:0000313" key="3">
    <source>
        <dbReference type="Proteomes" id="UP001306668"/>
    </source>
</evidence>
<accession>A0ABQ6QFD7</accession>
<evidence type="ECO:0000256" key="1">
    <source>
        <dbReference type="SAM" id="Phobius"/>
    </source>
</evidence>
<feature type="transmembrane region" description="Helical" evidence="1">
    <location>
        <begin position="68"/>
        <end position="86"/>
    </location>
</feature>
<keyword evidence="1" id="KW-1133">Transmembrane helix</keyword>
<keyword evidence="1" id="KW-0472">Membrane</keyword>
<sequence length="113" mass="12196">MNDKNKIPFHQTTAAQFIRMLLEMFHSLLVAALYGVAAVGAFVSYLLLGGKETVELPSIPMNDPFSHGLALVFVIGALVGVAFNLANGGFFRRGRSVVIERHAITVPLGGRKD</sequence>
<dbReference type="Proteomes" id="UP001306668">
    <property type="component" value="Unassembled WGS sequence"/>
</dbReference>
<reference evidence="3" key="1">
    <citation type="submission" date="2023-07" db="EMBL/GenBank/DDBJ databases">
        <title>Genome sequence of Stenotrophomonas sp. Alg010 isolated from Sargassum waste.</title>
        <authorList>
            <person name="Mohapatra"/>
            <person name="B.R."/>
        </authorList>
    </citation>
    <scope>NUCLEOTIDE SEQUENCE [LARGE SCALE GENOMIC DNA]</scope>
    <source>
        <strain evidence="3">Alg010</strain>
    </source>
</reference>
<evidence type="ECO:0008006" key="4">
    <source>
        <dbReference type="Google" id="ProtNLM"/>
    </source>
</evidence>
<protein>
    <recommendedName>
        <fullName evidence="4">Transmembrane protein</fullName>
    </recommendedName>
</protein>
<gene>
    <name evidence="2" type="ORF">STENOSP10_29960</name>
</gene>
<comment type="caution">
    <text evidence="2">The sequence shown here is derived from an EMBL/GenBank/DDBJ whole genome shotgun (WGS) entry which is preliminary data.</text>
</comment>
<organism evidence="2 3">
    <name type="scientific">Stenotrophomonas sepilia</name>
    <dbReference type="NCBI Taxonomy" id="2860290"/>
    <lineage>
        <taxon>Bacteria</taxon>
        <taxon>Pseudomonadati</taxon>
        <taxon>Pseudomonadota</taxon>
        <taxon>Gammaproteobacteria</taxon>
        <taxon>Lysobacterales</taxon>
        <taxon>Lysobacteraceae</taxon>
        <taxon>Stenotrophomonas</taxon>
        <taxon>Stenotrophomonas maltophilia group</taxon>
    </lineage>
</organism>
<evidence type="ECO:0000313" key="2">
    <source>
        <dbReference type="EMBL" id="GMR28775.1"/>
    </source>
</evidence>
<proteinExistence type="predicted"/>
<keyword evidence="3" id="KW-1185">Reference proteome</keyword>
<keyword evidence="1" id="KW-0812">Transmembrane</keyword>
<name>A0ABQ6QFD7_9GAMM</name>
<dbReference type="RefSeq" id="WP_338167968.1">
    <property type="nucleotide sequence ID" value="NZ_BTRJ01000034.1"/>
</dbReference>